<protein>
    <recommendedName>
        <fullName evidence="6">AP2/ERF domain-containing protein</fullName>
    </recommendedName>
</protein>
<dbReference type="GO" id="GO:0005634">
    <property type="term" value="C:nucleus"/>
    <property type="evidence" value="ECO:0007669"/>
    <property type="project" value="UniProtKB-SubCell"/>
</dbReference>
<dbReference type="SMART" id="SM00380">
    <property type="entry name" value="AP2"/>
    <property type="match status" value="1"/>
</dbReference>
<evidence type="ECO:0000313" key="8">
    <source>
        <dbReference type="Proteomes" id="UP001295684"/>
    </source>
</evidence>
<organism evidence="7 8">
    <name type="scientific">Euplotes crassus</name>
    <dbReference type="NCBI Taxonomy" id="5936"/>
    <lineage>
        <taxon>Eukaryota</taxon>
        <taxon>Sar</taxon>
        <taxon>Alveolata</taxon>
        <taxon>Ciliophora</taxon>
        <taxon>Intramacronucleata</taxon>
        <taxon>Spirotrichea</taxon>
        <taxon>Hypotrichia</taxon>
        <taxon>Euplotida</taxon>
        <taxon>Euplotidae</taxon>
        <taxon>Moneuplotes</taxon>
    </lineage>
</organism>
<evidence type="ECO:0000256" key="3">
    <source>
        <dbReference type="ARBA" id="ARBA00023125"/>
    </source>
</evidence>
<keyword evidence="8" id="KW-1185">Reference proteome</keyword>
<evidence type="ECO:0000313" key="7">
    <source>
        <dbReference type="EMBL" id="CAI2382988.1"/>
    </source>
</evidence>
<dbReference type="InterPro" id="IPR016177">
    <property type="entry name" value="DNA-bd_dom_sf"/>
</dbReference>
<dbReference type="EMBL" id="CAMPGE010025208">
    <property type="protein sequence ID" value="CAI2382988.1"/>
    <property type="molecule type" value="Genomic_DNA"/>
</dbReference>
<evidence type="ECO:0000256" key="1">
    <source>
        <dbReference type="ARBA" id="ARBA00004123"/>
    </source>
</evidence>
<gene>
    <name evidence="7" type="ORF">ECRASSUSDP1_LOCUS24479</name>
</gene>
<dbReference type="Gene3D" id="3.30.730.10">
    <property type="entry name" value="AP2/ERF domain"/>
    <property type="match status" value="1"/>
</dbReference>
<dbReference type="GO" id="GO:0003677">
    <property type="term" value="F:DNA binding"/>
    <property type="evidence" value="ECO:0007669"/>
    <property type="project" value="UniProtKB-KW"/>
</dbReference>
<name>A0AAD2D845_EUPCR</name>
<keyword evidence="5" id="KW-0539">Nucleus</keyword>
<dbReference type="GO" id="GO:0003700">
    <property type="term" value="F:DNA-binding transcription factor activity"/>
    <property type="evidence" value="ECO:0007669"/>
    <property type="project" value="InterPro"/>
</dbReference>
<proteinExistence type="predicted"/>
<evidence type="ECO:0000256" key="4">
    <source>
        <dbReference type="ARBA" id="ARBA00023163"/>
    </source>
</evidence>
<keyword evidence="3" id="KW-0238">DNA-binding</keyword>
<comment type="subcellular location">
    <subcellularLocation>
        <location evidence="1">Nucleus</location>
    </subcellularLocation>
</comment>
<comment type="caution">
    <text evidence="7">The sequence shown here is derived from an EMBL/GenBank/DDBJ whole genome shotgun (WGS) entry which is preliminary data.</text>
</comment>
<dbReference type="InterPro" id="IPR001471">
    <property type="entry name" value="AP2/ERF_dom"/>
</dbReference>
<dbReference type="Proteomes" id="UP001295684">
    <property type="component" value="Unassembled WGS sequence"/>
</dbReference>
<dbReference type="AlphaFoldDB" id="A0AAD2D845"/>
<dbReference type="PROSITE" id="PS51032">
    <property type="entry name" value="AP2_ERF"/>
    <property type="match status" value="1"/>
</dbReference>
<keyword evidence="4" id="KW-0804">Transcription</keyword>
<keyword evidence="2" id="KW-0805">Transcription regulation</keyword>
<evidence type="ECO:0000256" key="2">
    <source>
        <dbReference type="ARBA" id="ARBA00023015"/>
    </source>
</evidence>
<dbReference type="InterPro" id="IPR036955">
    <property type="entry name" value="AP2/ERF_dom_sf"/>
</dbReference>
<dbReference type="SUPFAM" id="SSF54171">
    <property type="entry name" value="DNA-binding domain"/>
    <property type="match status" value="1"/>
</dbReference>
<reference evidence="7" key="1">
    <citation type="submission" date="2023-07" db="EMBL/GenBank/DDBJ databases">
        <authorList>
            <consortium name="AG Swart"/>
            <person name="Singh M."/>
            <person name="Singh A."/>
            <person name="Seah K."/>
            <person name="Emmerich C."/>
        </authorList>
    </citation>
    <scope>NUCLEOTIDE SEQUENCE</scope>
    <source>
        <strain evidence="7">DP1</strain>
    </source>
</reference>
<evidence type="ECO:0000256" key="5">
    <source>
        <dbReference type="ARBA" id="ARBA00023242"/>
    </source>
</evidence>
<feature type="domain" description="AP2/ERF" evidence="6">
    <location>
        <begin position="115"/>
        <end position="179"/>
    </location>
</feature>
<accession>A0AAD2D845</accession>
<sequence>MNQTTNWPVSSQNFTQGISFSYDSILQELNKFCWCMSEQDTTNSSLSLEKSQIVAEESKSITKVVSSAAKVAPVKQRKRKVNLPNLDANLRRILQAVQTGEDLVFEGKDKTTRGLHRGKSKRRSKYIGVLTNNERWQSLINVGLKKQYIGTFCTEEQAALSYDFYAIGMHFFEAKTNFTYTASQLAPMIEDYFASSNIFDPSKFI</sequence>
<evidence type="ECO:0000259" key="6">
    <source>
        <dbReference type="PROSITE" id="PS51032"/>
    </source>
</evidence>